<dbReference type="EMBL" id="JAYKXP010000009">
    <property type="protein sequence ID" value="KAK7054473.1"/>
    <property type="molecule type" value="Genomic_DNA"/>
</dbReference>
<feature type="compositionally biased region" description="Acidic residues" evidence="1">
    <location>
        <begin position="539"/>
        <end position="555"/>
    </location>
</feature>
<evidence type="ECO:0000313" key="3">
    <source>
        <dbReference type="Proteomes" id="UP001383192"/>
    </source>
</evidence>
<name>A0AAW0DVE1_9AGAR</name>
<evidence type="ECO:0000256" key="1">
    <source>
        <dbReference type="SAM" id="MobiDB-lite"/>
    </source>
</evidence>
<evidence type="ECO:0000313" key="2">
    <source>
        <dbReference type="EMBL" id="KAK7054473.1"/>
    </source>
</evidence>
<keyword evidence="3" id="KW-1185">Reference proteome</keyword>
<dbReference type="AlphaFoldDB" id="A0AAW0DVE1"/>
<accession>A0AAW0DVE1</accession>
<comment type="caution">
    <text evidence="2">The sequence shown here is derived from an EMBL/GenBank/DDBJ whole genome shotgun (WGS) entry which is preliminary data.</text>
</comment>
<proteinExistence type="predicted"/>
<dbReference type="Proteomes" id="UP001383192">
    <property type="component" value="Unassembled WGS sequence"/>
</dbReference>
<feature type="region of interest" description="Disordered" evidence="1">
    <location>
        <begin position="536"/>
        <end position="561"/>
    </location>
</feature>
<protein>
    <submittedName>
        <fullName evidence="2">Uncharacterized protein</fullName>
    </submittedName>
</protein>
<organism evidence="2 3">
    <name type="scientific">Paramarasmius palmivorus</name>
    <dbReference type="NCBI Taxonomy" id="297713"/>
    <lineage>
        <taxon>Eukaryota</taxon>
        <taxon>Fungi</taxon>
        <taxon>Dikarya</taxon>
        <taxon>Basidiomycota</taxon>
        <taxon>Agaricomycotina</taxon>
        <taxon>Agaricomycetes</taxon>
        <taxon>Agaricomycetidae</taxon>
        <taxon>Agaricales</taxon>
        <taxon>Marasmiineae</taxon>
        <taxon>Marasmiaceae</taxon>
        <taxon>Paramarasmius</taxon>
    </lineage>
</organism>
<gene>
    <name evidence="2" type="ORF">VNI00_003671</name>
</gene>
<feature type="region of interest" description="Disordered" evidence="1">
    <location>
        <begin position="833"/>
        <end position="862"/>
    </location>
</feature>
<feature type="compositionally biased region" description="Basic and acidic residues" evidence="1">
    <location>
        <begin position="909"/>
        <end position="942"/>
    </location>
</feature>
<feature type="compositionally biased region" description="Basic residues" evidence="1">
    <location>
        <begin position="956"/>
        <end position="965"/>
    </location>
</feature>
<feature type="compositionally biased region" description="Polar residues" evidence="1">
    <location>
        <begin position="945"/>
        <end position="955"/>
    </location>
</feature>
<feature type="region of interest" description="Disordered" evidence="1">
    <location>
        <begin position="904"/>
        <end position="965"/>
    </location>
</feature>
<reference evidence="2 3" key="1">
    <citation type="submission" date="2024-01" db="EMBL/GenBank/DDBJ databases">
        <title>A draft genome for a cacao thread blight-causing isolate of Paramarasmius palmivorus.</title>
        <authorList>
            <person name="Baruah I.K."/>
            <person name="Bukari Y."/>
            <person name="Amoako-Attah I."/>
            <person name="Meinhardt L.W."/>
            <person name="Bailey B.A."/>
            <person name="Cohen S.P."/>
        </authorList>
    </citation>
    <scope>NUCLEOTIDE SEQUENCE [LARGE SCALE GENOMIC DNA]</scope>
    <source>
        <strain evidence="2 3">GH-12</strain>
    </source>
</reference>
<sequence length="965" mass="110403">MSTNLAPLQAVIDNFLDRIESALNRAVNGEADLTLWSCNETIFSHIPAGSVRSFIESLKIPASFINNHRPNFLLEDLALESAGDAYERRQRYQNIFHKFRHREEANGFGSKDLTFALNQMLPKAPGFTCELHRSHSKTQSLKENRRLAELILGEVLLARLLIFQKFISLIESQLHSLNIPLIYPHFNLFIRRWLNLQLKPSILAPSYEGDIFADLMTTIHAASPTVEEIHAMIFHISSTLFSKINNSIHGPHGGDIFLVLDEAQDAATALYSAFRSHTQKRKPRPVLRELVVAWSKQLAHPSSTDVPKVATDLPVTLVISGTGMSLHDEYNQMGGFEDAQDQKSYIRRYVPPEILSHVVGKVLLERMWYWLRGRYRFTAEFLAFLIENGYRRPNELLTRYIANFTRVFPSDCPVHILQLEKDPNSLLFGHFPVEPSLTNIPLQWDRLLKNSKKDETLDNIKDLTWKYIVTSHLENFLGSDEAELVQFGFARIAHPQYMPDSEQLPNPHENAGVIDETLVLWACAVWLNNTLSELKPEYSDSESENEESDSEEDVDMAGQPPQLLGQRRQYSLYRHIAEKFELYEGGHSWFEDYLMYYFCLAFSNPRREHVLGDIFDIMGTHAEDLEQKRARLVSVFLPQDERDLNPAERTYRYDTIRFDENGLFRNCGGTLGNRTGDNSGARARTWLAHQDRATFCFPDRAMGPDLLFVLELVGNPSTYIWVMVQAKRCGNQKYLPRDTLRSAIRSVTPCTYFKSEKTIRKASMSSVKERNEIETNEDTLRLLDELPGRETALAGRHSVLRVVASYSAISDLWKHFNRPRPVKDGDVIMTMADDVDESDDANAPRTSSKARGKRRKVTEVDLDEGEHPLATLKFDKLHKLTENLPPYNKLEAWKAYQARIQTANKNHRAGGDKVVDKDRKGTSETERGRADKGTGARAKEEILQTPKTAASNPVRRSTRQRKPRY</sequence>